<name>A0A382WIE8_9ZZZZ</name>
<dbReference type="GO" id="GO:0005524">
    <property type="term" value="F:ATP binding"/>
    <property type="evidence" value="ECO:0007669"/>
    <property type="project" value="UniProtKB-KW"/>
</dbReference>
<dbReference type="SUPFAM" id="SSF55931">
    <property type="entry name" value="Glutamine synthetase/guanido kinase"/>
    <property type="match status" value="1"/>
</dbReference>
<evidence type="ECO:0000256" key="3">
    <source>
        <dbReference type="ARBA" id="ARBA00022741"/>
    </source>
</evidence>
<dbReference type="AlphaFoldDB" id="A0A382WIE8"/>
<gene>
    <name evidence="5" type="ORF">METZ01_LOCUS411471</name>
</gene>
<protein>
    <recommendedName>
        <fullName evidence="1">glutamate--cysteine ligase</fullName>
        <ecNumber evidence="1">6.3.2.2</ecNumber>
    </recommendedName>
</protein>
<dbReference type="EC" id="6.3.2.2" evidence="1"/>
<accession>A0A382WIE8</accession>
<feature type="non-terminal residue" evidence="5">
    <location>
        <position position="213"/>
    </location>
</feature>
<evidence type="ECO:0000256" key="4">
    <source>
        <dbReference type="ARBA" id="ARBA00022840"/>
    </source>
</evidence>
<keyword evidence="4" id="KW-0067">ATP-binding</keyword>
<dbReference type="Gene3D" id="3.30.590.20">
    <property type="match status" value="1"/>
</dbReference>
<dbReference type="PANTHER" id="PTHR34378:SF1">
    <property type="entry name" value="GLUTAMATE--CYSTEINE LIGASE, CHLOROPLASTIC"/>
    <property type="match status" value="1"/>
</dbReference>
<sequence length="213" mass="24632">MDFINSKQDLINYFQGGCKKEDQLSIGVEHEKFLFDSYSNQRVNFETITKVFNFLEKFGWKPIKEKNNVIALKREDQSITLEPGNQVELSGAKLKSIHLTCNESYKFLDELREACKKINLKMMSVSFDPFTELQSVPKTPKQRYEIMTNEMPKKGELSLHMMYQTCGTQINLDYTSEKDFIKKFKLSSFLVPISIAIFANSSIVENKNSGYLS</sequence>
<dbReference type="PANTHER" id="PTHR34378">
    <property type="entry name" value="GLUTAMATE--CYSTEINE LIGASE, CHLOROPLASTIC"/>
    <property type="match status" value="1"/>
</dbReference>
<dbReference type="InterPro" id="IPR035434">
    <property type="entry name" value="GCL_bact_plant"/>
</dbReference>
<reference evidence="5" key="1">
    <citation type="submission" date="2018-05" db="EMBL/GenBank/DDBJ databases">
        <authorList>
            <person name="Lanie J.A."/>
            <person name="Ng W.-L."/>
            <person name="Kazmierczak K.M."/>
            <person name="Andrzejewski T.M."/>
            <person name="Davidsen T.M."/>
            <person name="Wayne K.J."/>
            <person name="Tettelin H."/>
            <person name="Glass J.I."/>
            <person name="Rusch D."/>
            <person name="Podicherti R."/>
            <person name="Tsui H.-C.T."/>
            <person name="Winkler M.E."/>
        </authorList>
    </citation>
    <scope>NUCLEOTIDE SEQUENCE</scope>
</reference>
<organism evidence="5">
    <name type="scientific">marine metagenome</name>
    <dbReference type="NCBI Taxonomy" id="408172"/>
    <lineage>
        <taxon>unclassified sequences</taxon>
        <taxon>metagenomes</taxon>
        <taxon>ecological metagenomes</taxon>
    </lineage>
</organism>
<evidence type="ECO:0000256" key="2">
    <source>
        <dbReference type="ARBA" id="ARBA00022598"/>
    </source>
</evidence>
<dbReference type="InterPro" id="IPR006336">
    <property type="entry name" value="GCS2"/>
</dbReference>
<proteinExistence type="predicted"/>
<evidence type="ECO:0000256" key="1">
    <source>
        <dbReference type="ARBA" id="ARBA00012220"/>
    </source>
</evidence>
<dbReference type="Pfam" id="PF04107">
    <property type="entry name" value="GCS2"/>
    <property type="match status" value="1"/>
</dbReference>
<dbReference type="InterPro" id="IPR014746">
    <property type="entry name" value="Gln_synth/guanido_kin_cat_dom"/>
</dbReference>
<dbReference type="GO" id="GO:0006750">
    <property type="term" value="P:glutathione biosynthetic process"/>
    <property type="evidence" value="ECO:0007669"/>
    <property type="project" value="InterPro"/>
</dbReference>
<dbReference type="EMBL" id="UINC01160137">
    <property type="protein sequence ID" value="SVD58617.1"/>
    <property type="molecule type" value="Genomic_DNA"/>
</dbReference>
<keyword evidence="3" id="KW-0547">Nucleotide-binding</keyword>
<dbReference type="GO" id="GO:0004357">
    <property type="term" value="F:glutamate-cysteine ligase activity"/>
    <property type="evidence" value="ECO:0007669"/>
    <property type="project" value="UniProtKB-EC"/>
</dbReference>
<evidence type="ECO:0000313" key="5">
    <source>
        <dbReference type="EMBL" id="SVD58617.1"/>
    </source>
</evidence>
<keyword evidence="2" id="KW-0436">Ligase</keyword>